<name>A0AC34GDJ0_9BILA</name>
<accession>A0AC34GDJ0</accession>
<sequence length="282" mass="31947">MKCYEFLFPAKNKVCCTHFKSVDIPNDVPDGKLLSSLSTHYALTSIGIEYSLIPNILPNGSHFSLYPNQYQNAFFLINTPITYFDYDSEIPINLYLTMGVDFTNSSLAYFGETIAGRLIQRNEILLKDQKTPYTPDDPCWESTAPIFSGSQAQNKFCCTKFQIPDSSQTCTEYQSLTKVINSGFYKGTYFNVKYQFKNTALTVTISNYYSPINSTLQVEAYSTDLFSQTCQVTTASPQNTCTFKISATNQYSLKFRTSYIRDGMEMVDISLLNNQITNPELT</sequence>
<evidence type="ECO:0000313" key="2">
    <source>
        <dbReference type="WBParaSite" id="ES5_v2.g27647.t1"/>
    </source>
</evidence>
<proteinExistence type="predicted"/>
<evidence type="ECO:0000313" key="1">
    <source>
        <dbReference type="Proteomes" id="UP000887579"/>
    </source>
</evidence>
<dbReference type="WBParaSite" id="ES5_v2.g27647.t1">
    <property type="protein sequence ID" value="ES5_v2.g27647.t1"/>
    <property type="gene ID" value="ES5_v2.g27647"/>
</dbReference>
<reference evidence="2" key="1">
    <citation type="submission" date="2022-11" db="UniProtKB">
        <authorList>
            <consortium name="WormBaseParasite"/>
        </authorList>
    </citation>
    <scope>IDENTIFICATION</scope>
</reference>
<protein>
    <submittedName>
        <fullName evidence="2">Uncharacterized protein</fullName>
    </submittedName>
</protein>
<organism evidence="1 2">
    <name type="scientific">Panagrolaimus sp. ES5</name>
    <dbReference type="NCBI Taxonomy" id="591445"/>
    <lineage>
        <taxon>Eukaryota</taxon>
        <taxon>Metazoa</taxon>
        <taxon>Ecdysozoa</taxon>
        <taxon>Nematoda</taxon>
        <taxon>Chromadorea</taxon>
        <taxon>Rhabditida</taxon>
        <taxon>Tylenchina</taxon>
        <taxon>Panagrolaimomorpha</taxon>
        <taxon>Panagrolaimoidea</taxon>
        <taxon>Panagrolaimidae</taxon>
        <taxon>Panagrolaimus</taxon>
    </lineage>
</organism>
<dbReference type="Proteomes" id="UP000887579">
    <property type="component" value="Unplaced"/>
</dbReference>